<dbReference type="RefSeq" id="WP_369602088.1">
    <property type="nucleotide sequence ID" value="NZ_CP154858.1"/>
</dbReference>
<dbReference type="SUPFAM" id="SSF89963">
    <property type="entry name" value="YajQ-like"/>
    <property type="match status" value="2"/>
</dbReference>
<dbReference type="EMBL" id="CP154858">
    <property type="protein sequence ID" value="XDT73088.1"/>
    <property type="molecule type" value="Genomic_DNA"/>
</dbReference>
<sequence>MPSFDIVSEFDKHELTNAVDQANRELTTRYDFRGVEASFELQEGQIVMAAEEEFQLEQMHMMLATAMSKRKLDLRILGEPQDSKSGKQVKRAYPLKSGIDQAEAKKLVKKIKDSKIKVQASIQGDQLRVTGKKRDDLQQVIQMLREDDSVSVPLQFQNFRD</sequence>
<evidence type="ECO:0000313" key="4">
    <source>
        <dbReference type="EMBL" id="XDT73088.1"/>
    </source>
</evidence>
<dbReference type="InterPro" id="IPR035571">
    <property type="entry name" value="UPF0234-like_C"/>
</dbReference>
<dbReference type="GO" id="GO:0000166">
    <property type="term" value="F:nucleotide binding"/>
    <property type="evidence" value="ECO:0007669"/>
    <property type="project" value="UniProtKB-UniRule"/>
</dbReference>
<evidence type="ECO:0000256" key="1">
    <source>
        <dbReference type="ARBA" id="ARBA00022741"/>
    </source>
</evidence>
<dbReference type="Pfam" id="PF04461">
    <property type="entry name" value="YajQ"/>
    <property type="match status" value="1"/>
</dbReference>
<dbReference type="InterPro" id="IPR035570">
    <property type="entry name" value="UPF0234_N"/>
</dbReference>
<keyword evidence="1 3" id="KW-0547">Nucleotide-binding</keyword>
<comment type="similarity">
    <text evidence="2 3">Belongs to the YajQ family.</text>
</comment>
<dbReference type="PANTHER" id="PTHR30476">
    <property type="entry name" value="UPF0234 PROTEIN YAJQ"/>
    <property type="match status" value="1"/>
</dbReference>
<dbReference type="PANTHER" id="PTHR30476:SF0">
    <property type="entry name" value="UPF0234 PROTEIN YAJQ"/>
    <property type="match status" value="1"/>
</dbReference>
<dbReference type="InterPro" id="IPR007551">
    <property type="entry name" value="YajQ/Smlt4090-like"/>
</dbReference>
<accession>A0AB39UY47</accession>
<protein>
    <recommendedName>
        <fullName evidence="3">Nucleotide-binding protein AAIA72_03660</fullName>
    </recommendedName>
</protein>
<dbReference type="KEGG" id="tcd:AAIA72_03660"/>
<evidence type="ECO:0000256" key="2">
    <source>
        <dbReference type="ARBA" id="ARBA00093450"/>
    </source>
</evidence>
<dbReference type="Gene3D" id="3.30.70.990">
    <property type="entry name" value="YajQ-like, domain 2"/>
    <property type="match status" value="1"/>
</dbReference>
<reference evidence="4" key="1">
    <citation type="submission" date="2024-05" db="EMBL/GenBank/DDBJ databases">
        <title>Genome sequencing of novel strain.</title>
        <authorList>
            <person name="Ganbat D."/>
            <person name="Ganbat S."/>
            <person name="Lee S.-J."/>
        </authorList>
    </citation>
    <scope>NUCLEOTIDE SEQUENCE</scope>
    <source>
        <strain evidence="4">SMD15-11</strain>
    </source>
</reference>
<dbReference type="HAMAP" id="MF_00632">
    <property type="entry name" value="UPF0234"/>
    <property type="match status" value="1"/>
</dbReference>
<proteinExistence type="inferred from homology"/>
<gene>
    <name evidence="4" type="ORF">AAIA72_03660</name>
</gene>
<name>A0AB39UY47_9GAMM</name>
<dbReference type="GO" id="GO:0005829">
    <property type="term" value="C:cytosol"/>
    <property type="evidence" value="ECO:0007669"/>
    <property type="project" value="TreeGrafter"/>
</dbReference>
<dbReference type="AlphaFoldDB" id="A0AB39UY47"/>
<comment type="function">
    <text evidence="3">Nucleotide-binding protein.</text>
</comment>
<dbReference type="InterPro" id="IPR036183">
    <property type="entry name" value="YajQ-like_sf"/>
</dbReference>
<organism evidence="4">
    <name type="scientific">Thermohahella caldifontis</name>
    <dbReference type="NCBI Taxonomy" id="3142973"/>
    <lineage>
        <taxon>Bacteria</taxon>
        <taxon>Pseudomonadati</taxon>
        <taxon>Pseudomonadota</taxon>
        <taxon>Gammaproteobacteria</taxon>
        <taxon>Oceanospirillales</taxon>
        <taxon>Hahellaceae</taxon>
        <taxon>Thermohahella</taxon>
    </lineage>
</organism>
<dbReference type="Gene3D" id="3.30.70.860">
    <property type="match status" value="1"/>
</dbReference>
<evidence type="ECO:0000256" key="3">
    <source>
        <dbReference type="HAMAP-Rule" id="MF_00632"/>
    </source>
</evidence>
<dbReference type="CDD" id="cd11740">
    <property type="entry name" value="YajQ_like"/>
    <property type="match status" value="1"/>
</dbReference>
<dbReference type="NCBIfam" id="NF003819">
    <property type="entry name" value="PRK05412.1"/>
    <property type="match status" value="1"/>
</dbReference>